<dbReference type="InterPro" id="IPR038756">
    <property type="entry name" value="CheX-like"/>
</dbReference>
<dbReference type="Pfam" id="PF13690">
    <property type="entry name" value="CheX"/>
    <property type="match status" value="1"/>
</dbReference>
<dbReference type="EMBL" id="OY569118">
    <property type="protein sequence ID" value="CAJ1003527.1"/>
    <property type="molecule type" value="Genomic_DNA"/>
</dbReference>
<organism evidence="3 4">
    <name type="scientific">Brevibacillus aydinogluensis</name>
    <dbReference type="NCBI Taxonomy" id="927786"/>
    <lineage>
        <taxon>Bacteria</taxon>
        <taxon>Bacillati</taxon>
        <taxon>Bacillota</taxon>
        <taxon>Bacilli</taxon>
        <taxon>Bacillales</taxon>
        <taxon>Paenibacillaceae</taxon>
        <taxon>Brevibacillus</taxon>
    </lineage>
</organism>
<dbReference type="RefSeq" id="WP_171566420.1">
    <property type="nucleotide sequence ID" value="NZ_JAUSVZ010000001.1"/>
</dbReference>
<evidence type="ECO:0000259" key="2">
    <source>
        <dbReference type="Pfam" id="PF13690"/>
    </source>
</evidence>
<evidence type="ECO:0000313" key="3">
    <source>
        <dbReference type="EMBL" id="CAJ1003527.1"/>
    </source>
</evidence>
<keyword evidence="1" id="KW-0145">Chemotaxis</keyword>
<dbReference type="KEGG" id="bayd:BSPP4475_14500"/>
<dbReference type="PANTHER" id="PTHR39452:SF1">
    <property type="entry name" value="CHEY-P PHOSPHATASE CHEX"/>
    <property type="match status" value="1"/>
</dbReference>
<evidence type="ECO:0000313" key="4">
    <source>
        <dbReference type="Proteomes" id="UP001189619"/>
    </source>
</evidence>
<dbReference type="GO" id="GO:0006935">
    <property type="term" value="P:chemotaxis"/>
    <property type="evidence" value="ECO:0007669"/>
    <property type="project" value="UniProtKB-KW"/>
</dbReference>
<dbReference type="CDD" id="cd17906">
    <property type="entry name" value="CheX"/>
    <property type="match status" value="1"/>
</dbReference>
<dbReference type="SUPFAM" id="SSF103039">
    <property type="entry name" value="CheC-like"/>
    <property type="match status" value="1"/>
</dbReference>
<dbReference type="InterPro" id="IPR028051">
    <property type="entry name" value="CheX-like_dom"/>
</dbReference>
<dbReference type="AlphaFoldDB" id="A0AA48M934"/>
<keyword evidence="4" id="KW-1185">Reference proteome</keyword>
<reference evidence="3" key="1">
    <citation type="submission" date="2023-07" db="EMBL/GenBank/DDBJ databases">
        <authorList>
            <person name="Ivanov I."/>
            <person name="Teneva D."/>
            <person name="Stoikov I."/>
        </authorList>
    </citation>
    <scope>NUCLEOTIDE SEQUENCE</scope>
    <source>
        <strain evidence="3">4475</strain>
    </source>
</reference>
<name>A0AA48M934_9BACL</name>
<sequence length="152" mass="16586">MNVHYLNPFLESASMVIQQFCNVTVTRGELAVTEWDCRDDHTWIRIGMTGHLEGDVLFGLHNDLALRIVSAMMGGFPVSELDELGKSAISELGNMISGNASTILYSQGVEIDITPPQLIQHSDMLTVSGPALSAPLDLSDMGRMEIQVIVVK</sequence>
<feature type="domain" description="Chemotaxis phosphatase CheX-like" evidence="2">
    <location>
        <begin position="45"/>
        <end position="124"/>
    </location>
</feature>
<dbReference type="Gene3D" id="3.40.1550.10">
    <property type="entry name" value="CheC-like"/>
    <property type="match status" value="1"/>
</dbReference>
<evidence type="ECO:0000256" key="1">
    <source>
        <dbReference type="ARBA" id="ARBA00022500"/>
    </source>
</evidence>
<dbReference type="Proteomes" id="UP001189619">
    <property type="component" value="Chromosome"/>
</dbReference>
<dbReference type="PANTHER" id="PTHR39452">
    <property type="entry name" value="CHEY-P PHOSPHATASE CHEX"/>
    <property type="match status" value="1"/>
</dbReference>
<proteinExistence type="predicted"/>
<dbReference type="InterPro" id="IPR028976">
    <property type="entry name" value="CheC-like_sf"/>
</dbReference>
<protein>
    <submittedName>
        <fullName evidence="3">Chemotaxis protein CheC</fullName>
    </submittedName>
</protein>
<accession>A0AA48M934</accession>
<gene>
    <name evidence="3" type="primary">cheC</name>
    <name evidence="3" type="ORF">BSPP4475_14500</name>
</gene>